<protein>
    <recommendedName>
        <fullName evidence="2">Flagellar Assembly Protein A N-terminal region domain-containing protein</fullName>
    </recommendedName>
</protein>
<keyword evidence="1" id="KW-0175">Coiled coil</keyword>
<dbReference type="InterPro" id="IPR005646">
    <property type="entry name" value="FapA"/>
</dbReference>
<dbReference type="PANTHER" id="PTHR38032:SF1">
    <property type="entry name" value="RNA-BINDING PROTEIN KHPB N-TERMINAL DOMAIN-CONTAINING PROTEIN"/>
    <property type="match status" value="1"/>
</dbReference>
<reference evidence="3 4" key="1">
    <citation type="submission" date="2020-08" db="EMBL/GenBank/DDBJ databases">
        <title>Genomic Encyclopedia of Type Strains, Phase IV (KMG-IV): sequencing the most valuable type-strain genomes for metagenomic binning, comparative biology and taxonomic classification.</title>
        <authorList>
            <person name="Goeker M."/>
        </authorList>
    </citation>
    <scope>NUCLEOTIDE SEQUENCE [LARGE SCALE GENOMIC DNA]</scope>
    <source>
        <strain evidence="3 4">DSM 24696</strain>
    </source>
</reference>
<accession>A0A840QCK9</accession>
<dbReference type="EMBL" id="JACHHB010000001">
    <property type="protein sequence ID" value="MBB5172050.1"/>
    <property type="molecule type" value="Genomic_DNA"/>
</dbReference>
<evidence type="ECO:0000256" key="1">
    <source>
        <dbReference type="SAM" id="Coils"/>
    </source>
</evidence>
<name>A0A840QCK9_9BACI</name>
<proteinExistence type="predicted"/>
<gene>
    <name evidence="3" type="ORF">HNQ41_000190</name>
</gene>
<organism evidence="3 4">
    <name type="scientific">Texcoconibacillus texcoconensis</name>
    <dbReference type="NCBI Taxonomy" id="1095777"/>
    <lineage>
        <taxon>Bacteria</taxon>
        <taxon>Bacillati</taxon>
        <taxon>Bacillota</taxon>
        <taxon>Bacilli</taxon>
        <taxon>Bacillales</taxon>
        <taxon>Bacillaceae</taxon>
        <taxon>Texcoconibacillus</taxon>
    </lineage>
</organism>
<dbReference type="Pfam" id="PF03961">
    <property type="entry name" value="FapA"/>
    <property type="match status" value="1"/>
</dbReference>
<dbReference type="AlphaFoldDB" id="A0A840QCK9"/>
<evidence type="ECO:0000313" key="3">
    <source>
        <dbReference type="EMBL" id="MBB5172050.1"/>
    </source>
</evidence>
<dbReference type="Proteomes" id="UP000551878">
    <property type="component" value="Unassembled WGS sequence"/>
</dbReference>
<dbReference type="InterPro" id="IPR046865">
    <property type="entry name" value="FapA_b_solenoid"/>
</dbReference>
<keyword evidence="4" id="KW-1185">Reference proteome</keyword>
<evidence type="ECO:0000313" key="4">
    <source>
        <dbReference type="Proteomes" id="UP000551878"/>
    </source>
</evidence>
<dbReference type="PANTHER" id="PTHR38032">
    <property type="entry name" value="POLYMERASE-RELATED"/>
    <property type="match status" value="1"/>
</dbReference>
<comment type="caution">
    <text evidence="3">The sequence shown here is derived from an EMBL/GenBank/DDBJ whole genome shotgun (WGS) entry which is preliminary data.</text>
</comment>
<feature type="domain" description="Flagellar Assembly Protein A N-terminal region" evidence="2">
    <location>
        <begin position="9"/>
        <end position="173"/>
    </location>
</feature>
<evidence type="ECO:0000259" key="2">
    <source>
        <dbReference type="Pfam" id="PF20250"/>
    </source>
</evidence>
<dbReference type="RefSeq" id="WP_184662530.1">
    <property type="nucleotide sequence ID" value="NZ_JACHHB010000001.1"/>
</dbReference>
<dbReference type="Pfam" id="PF20250">
    <property type="entry name" value="FapA_N"/>
    <property type="match status" value="1"/>
</dbReference>
<feature type="coiled-coil region" evidence="1">
    <location>
        <begin position="330"/>
        <end position="367"/>
    </location>
</feature>
<dbReference type="InterPro" id="IPR046866">
    <property type="entry name" value="FapA_N"/>
</dbReference>
<sequence>MGSLYEVLEVEISEEKQQAILKQNQRQEAPITLDELKHFLVEHGITYGLKEEVLNSFIEGSISAPVVVAEGKQPIDGEDAYLQPVYPTNGDGKMGDDMYVDLKHVIDIPSVTQGTLVGKKVPKTEGQKGMNIFGEEVEAKPGKDMKLRKGKNTQVNDDGTKLYAVVDGQMSVETKVIHVYPVYEVNGDLDLKTGNIDFVGNVNIRGNVPTGFEVRAGGDIRINGSVEAATLHAGGSIFINQGIVAEGKGEIHSANDLHTLFINQGNVVVEKDVHVTQSIFHSDIQANGMVYCTQRKGNIVGGSVSAGRGIEVNEVGNDMNTPTSLYLGVNKKGLEREQQLQKQIEESNDEKEKLNQLLSRLLEKEKQGSLTGQERVLKLRIRNSLNENEQKQLEGKEKLNEIQDLYKSEALAQVNVYQTIHPNVDIYFGKYRRKVITKHQNVRFRLNDGEITFMNL</sequence>